<feature type="compositionally biased region" description="Acidic residues" evidence="1">
    <location>
        <begin position="661"/>
        <end position="677"/>
    </location>
</feature>
<evidence type="ECO:0000313" key="3">
    <source>
        <dbReference type="Proteomes" id="UP001213000"/>
    </source>
</evidence>
<comment type="caution">
    <text evidence="2">The sequence shown here is derived from an EMBL/GenBank/DDBJ whole genome shotgun (WGS) entry which is preliminary data.</text>
</comment>
<feature type="region of interest" description="Disordered" evidence="1">
    <location>
        <begin position="1078"/>
        <end position="1101"/>
    </location>
</feature>
<reference evidence="2" key="1">
    <citation type="submission" date="2022-07" db="EMBL/GenBank/DDBJ databases">
        <title>Genome Sequence of Leucocoprinus birnbaumii.</title>
        <authorList>
            <person name="Buettner E."/>
        </authorList>
    </citation>
    <scope>NUCLEOTIDE SEQUENCE</scope>
    <source>
        <strain evidence="2">VT141</strain>
    </source>
</reference>
<evidence type="ECO:0000313" key="2">
    <source>
        <dbReference type="EMBL" id="KAJ3557683.1"/>
    </source>
</evidence>
<gene>
    <name evidence="2" type="ORF">NP233_g11677</name>
</gene>
<feature type="compositionally biased region" description="Polar residues" evidence="1">
    <location>
        <begin position="1091"/>
        <end position="1101"/>
    </location>
</feature>
<accession>A0AAD5VGB8</accession>
<dbReference type="InterPro" id="IPR041078">
    <property type="entry name" value="Plavaka"/>
</dbReference>
<feature type="compositionally biased region" description="Pro residues" evidence="1">
    <location>
        <begin position="1"/>
        <end position="12"/>
    </location>
</feature>
<organism evidence="2 3">
    <name type="scientific">Leucocoprinus birnbaumii</name>
    <dbReference type="NCBI Taxonomy" id="56174"/>
    <lineage>
        <taxon>Eukaryota</taxon>
        <taxon>Fungi</taxon>
        <taxon>Dikarya</taxon>
        <taxon>Basidiomycota</taxon>
        <taxon>Agaricomycotina</taxon>
        <taxon>Agaricomycetes</taxon>
        <taxon>Agaricomycetidae</taxon>
        <taxon>Agaricales</taxon>
        <taxon>Agaricineae</taxon>
        <taxon>Agaricaceae</taxon>
        <taxon>Leucocoprinus</taxon>
    </lineage>
</organism>
<dbReference type="EMBL" id="JANIEX010001460">
    <property type="protein sequence ID" value="KAJ3557683.1"/>
    <property type="molecule type" value="Genomic_DNA"/>
</dbReference>
<dbReference type="Proteomes" id="UP001213000">
    <property type="component" value="Unassembled WGS sequence"/>
</dbReference>
<dbReference type="AlphaFoldDB" id="A0AAD5VGB8"/>
<keyword evidence="3" id="KW-1185">Reference proteome</keyword>
<evidence type="ECO:0000256" key="1">
    <source>
        <dbReference type="SAM" id="MobiDB-lite"/>
    </source>
</evidence>
<dbReference type="Pfam" id="PF18759">
    <property type="entry name" value="Plavaka"/>
    <property type="match status" value="2"/>
</dbReference>
<feature type="region of interest" description="Disordered" evidence="1">
    <location>
        <begin position="1"/>
        <end position="30"/>
    </location>
</feature>
<proteinExistence type="predicted"/>
<feature type="region of interest" description="Disordered" evidence="1">
    <location>
        <begin position="661"/>
        <end position="711"/>
    </location>
</feature>
<protein>
    <submittedName>
        <fullName evidence="2">Uncharacterized protein</fullName>
    </submittedName>
</protein>
<name>A0AAD5VGB8_9AGAR</name>
<sequence>MPPAPPHNPTPAPLCDLLPSPEPSTPPTTFLDTEPNEYGVFRRYTRFPRVDPVDAQSLDDLCDTHTISTAPRTQSRRWWSGLGTASDTVNDKFFAPFLNATVYQLMDWYYNGSTTKSLADLDALVQNVLLADDFNKEDLTNFSATREGKRMDKARASEQHNPEMFTEEKGWKTTSVTLKVPVKGSVLESEDDALVYEIDGVQYRKLTDVIESAFQDQSARAFHYMPFTLFRQQDDRPPERIITELYNADAFIEEHAKLQQENHRVQVDGVYIETAIAAIMLWSDSTHLAQFGSASLWPIYCYFGNQSKYEHARPSSFTAHHLAYIPSLPKAFQDWYHGLFENISAASVALTHMRCELMHAIWYGITRLLFPRFFTYSADYPEKARKWIYQKGRSITSTAVEHLLKLLSMVATHNAFSEVLSKFGFDYHQMFVPDLLHEFELGVAIQELNQRYRAIPLFSRDTIRRFSENASAMNKLAGHDFEDLLQCSIPVLEGLLPHTHNDSKHSDDMAVREFIPKLKDHLLSRLSSSKVHTDEERSNLVISANWIYQHKYIRIYYTTYNMRQAQDSINPRTRSDIMMLADSEDSGHPYVYARVLGIFHAEIKQWDPHSRGAIQQTITFLFVDHDMFMRYRGGGVGHIIFSPEVGEVVADAEEDEVITIDGDEGTLEDNGSDADEDYGYKQSQGADSDDEELADEDEGLVEDGEDGYDDNKAEYYSYGSSAPLVLLMLYDVPFLALRVEQEPGDLSAFTYPELPKLPALMYSDDEEEEEDEYEGLEWQSDGEYDDYNMDFQAFEDTVFPLSPDQWGTITDRVDDSNHGSNDIESIRHEANDSEDDQDVDGNQDVDAAEVLKATQNRVQVECLLINDGHGLKPACSLCYSEKHRRSRAGCIISESEESDAHYASAIKETKKAEQDPWVPFASRMDWDIAKWAKLRNIGSTDLSKLLAIEGLCDALGLSYKNTRELNNIVDNLPTIPKFQERKVVINGKTIIFHSQDIIACLEDLWRDPELMDDLILEPEQQWADKERTSQLYHEMNTGDWWWTTQAEVEKATGDQHATVVPIILSSDKTQLTMFRNKQAYPSPGASPTRLPPNNQARTHIK</sequence>
<feature type="compositionally biased region" description="Acidic residues" evidence="1">
    <location>
        <begin position="687"/>
        <end position="708"/>
    </location>
</feature>